<protein>
    <recommendedName>
        <fullName evidence="13">Cadherin domain-containing protein</fullName>
    </recommendedName>
</protein>
<dbReference type="EMBL" id="MU827313">
    <property type="protein sequence ID" value="KAJ7358979.1"/>
    <property type="molecule type" value="Genomic_DNA"/>
</dbReference>
<gene>
    <name evidence="14" type="ORF">OS493_019884</name>
</gene>
<feature type="domain" description="Cadherin" evidence="13">
    <location>
        <begin position="324"/>
        <end position="427"/>
    </location>
</feature>
<keyword evidence="9" id="KW-0472">Membrane</keyword>
<evidence type="ECO:0000256" key="5">
    <source>
        <dbReference type="ARBA" id="ARBA00022737"/>
    </source>
</evidence>
<evidence type="ECO:0000256" key="6">
    <source>
        <dbReference type="ARBA" id="ARBA00022837"/>
    </source>
</evidence>
<feature type="domain" description="Cadherin" evidence="13">
    <location>
        <begin position="226"/>
        <end position="323"/>
    </location>
</feature>
<dbReference type="FunFam" id="2.60.40.60:FF:000010">
    <property type="entry name" value="Cadherin EGF LAG seven-pass G-type receptor 3"/>
    <property type="match status" value="1"/>
</dbReference>
<evidence type="ECO:0000256" key="9">
    <source>
        <dbReference type="ARBA" id="ARBA00023136"/>
    </source>
</evidence>
<dbReference type="CDD" id="cd11304">
    <property type="entry name" value="Cadherin_repeat"/>
    <property type="match status" value="8"/>
</dbReference>
<evidence type="ECO:0000256" key="11">
    <source>
        <dbReference type="ARBA" id="ARBA00023180"/>
    </source>
</evidence>
<dbReference type="GO" id="GO:0005886">
    <property type="term" value="C:plasma membrane"/>
    <property type="evidence" value="ECO:0007669"/>
    <property type="project" value="InterPro"/>
</dbReference>
<dbReference type="SUPFAM" id="SSF49313">
    <property type="entry name" value="Cadherin-like"/>
    <property type="match status" value="8"/>
</dbReference>
<keyword evidence="11" id="KW-0325">Glycoprotein</keyword>
<dbReference type="FunFam" id="2.60.40.60:FF:000024">
    <property type="entry name" value="FAT atypical cadherin 3"/>
    <property type="match status" value="1"/>
</dbReference>
<dbReference type="PROSITE" id="PS50268">
    <property type="entry name" value="CADHERIN_2"/>
    <property type="match status" value="7"/>
</dbReference>
<dbReference type="PROSITE" id="PS00232">
    <property type="entry name" value="CADHERIN_1"/>
    <property type="match status" value="3"/>
</dbReference>
<dbReference type="PANTHER" id="PTHR24025:SF23">
    <property type="entry name" value="NEURAL-CADHERIN"/>
    <property type="match status" value="1"/>
</dbReference>
<sequence length="792" mass="85756">MENQTDVILVYQVSATDVDSGDNGRVSFNITGGNIGNVFAINGSGVVRTRTKLDREAVSSYSLTIMAYDHGNPPRNTTTVLAVTVLDKNDNPPVIFGGAYITGNVSEGKGGGTVVYTLQASDRDEGSNKKLTYAISSGHNGEFILNSNTGVLQISPTGLDRELHSNYNLTINVLMGGIQCFGTRQFYMEILDINDNSPEFVPNPSASLSTYIRFTEEGPGSLNKVIIDVNATDKDEGTNADIVYSMSGDEHGHFRLDSSTGVLSVRKVLDRENSKMTLDAQERGVFSLDITATDQALPNNTKKASTVRVTVIVNDINDNTPQFVTPPQSTHISEAARPGSNVIQVPAVDKDLGFAGKVVYNITSGNADGNFEITPSGYIIVKKALDAEVKSHYNLTIEAMDEGQPSRSNTTLVSIVVDDVNDNDPVFNQSSYLAHVMENSNVSTSVATVYATDEDQEANGRVSYTITSGNTGEAFEINNQTGVVSVKGSIDREKIKEYSLTIQAEDAGHPSSRKAFADLTIKVLDENDNPPLFKEISYEAAIAENSIAGQTVVPTVAISATDADEGANAKIMFSFLKGHGSDNFKINSTTAVITTRYNSSLDREKNDTYHLTLVATDGGNKTSSVPLVVKITDVNDERPRFSQQVYYANVSENAARGTTVRRVTATDLDLLVLNKEITYTSTGADAKFYINRATGDIIVDSSLDREFKSHYTLYVTASNIGQNAMEGVCQVNITVTDVIDEKPFFENDVLTFHISENASIGMDVTQLRALDKDIGDTFTYSLEEAIRVEISV</sequence>
<evidence type="ECO:0000256" key="3">
    <source>
        <dbReference type="ARBA" id="ARBA00022692"/>
    </source>
</evidence>
<keyword evidence="15" id="KW-1185">Reference proteome</keyword>
<comment type="subcellular location">
    <subcellularLocation>
        <location evidence="1">Membrane</location>
        <topology evidence="1">Single-pass membrane protein</topology>
    </subcellularLocation>
</comment>
<feature type="domain" description="Cadherin" evidence="13">
    <location>
        <begin position="2"/>
        <end position="95"/>
    </location>
</feature>
<dbReference type="FunFam" id="2.60.40.60:FF:000039">
    <property type="entry name" value="FAT atypical cadherin 3"/>
    <property type="match status" value="2"/>
</dbReference>
<dbReference type="PRINTS" id="PR00205">
    <property type="entry name" value="CADHERIN"/>
</dbReference>
<keyword evidence="2" id="KW-0245">EGF-like domain</keyword>
<keyword evidence="5" id="KW-0677">Repeat</keyword>
<dbReference type="InterPro" id="IPR050971">
    <property type="entry name" value="Cadherin-domain_protein"/>
</dbReference>
<keyword evidence="4" id="KW-0732">Signal</keyword>
<evidence type="ECO:0000313" key="15">
    <source>
        <dbReference type="Proteomes" id="UP001163046"/>
    </source>
</evidence>
<evidence type="ECO:0000256" key="7">
    <source>
        <dbReference type="ARBA" id="ARBA00022889"/>
    </source>
</evidence>
<evidence type="ECO:0000256" key="12">
    <source>
        <dbReference type="PROSITE-ProRule" id="PRU00043"/>
    </source>
</evidence>
<dbReference type="AlphaFoldDB" id="A0A9X0CLJ0"/>
<accession>A0A9X0CLJ0</accession>
<keyword evidence="3" id="KW-0812">Transmembrane</keyword>
<dbReference type="InterPro" id="IPR015919">
    <property type="entry name" value="Cadherin-like_sf"/>
</dbReference>
<evidence type="ECO:0000256" key="10">
    <source>
        <dbReference type="ARBA" id="ARBA00023157"/>
    </source>
</evidence>
<dbReference type="OrthoDB" id="9990384at2759"/>
<dbReference type="PANTHER" id="PTHR24025">
    <property type="entry name" value="DESMOGLEIN FAMILY MEMBER"/>
    <property type="match status" value="1"/>
</dbReference>
<dbReference type="Pfam" id="PF00028">
    <property type="entry name" value="Cadherin"/>
    <property type="match status" value="7"/>
</dbReference>
<evidence type="ECO:0000256" key="8">
    <source>
        <dbReference type="ARBA" id="ARBA00022989"/>
    </source>
</evidence>
<feature type="domain" description="Cadherin" evidence="13">
    <location>
        <begin position="428"/>
        <end position="533"/>
    </location>
</feature>
<keyword evidence="8" id="KW-1133">Transmembrane helix</keyword>
<reference evidence="14" key="1">
    <citation type="submission" date="2023-01" db="EMBL/GenBank/DDBJ databases">
        <title>Genome assembly of the deep-sea coral Lophelia pertusa.</title>
        <authorList>
            <person name="Herrera S."/>
            <person name="Cordes E."/>
        </authorList>
    </citation>
    <scope>NUCLEOTIDE SEQUENCE</scope>
    <source>
        <strain evidence="14">USNM1676648</strain>
        <tissue evidence="14">Polyp</tissue>
    </source>
</reference>
<evidence type="ECO:0000256" key="2">
    <source>
        <dbReference type="ARBA" id="ARBA00022536"/>
    </source>
</evidence>
<dbReference type="GO" id="GO:0005509">
    <property type="term" value="F:calcium ion binding"/>
    <property type="evidence" value="ECO:0007669"/>
    <property type="project" value="UniProtKB-UniRule"/>
</dbReference>
<keyword evidence="10" id="KW-1015">Disulfide bond</keyword>
<name>A0A9X0CLJ0_9CNID</name>
<keyword evidence="7" id="KW-0130">Cell adhesion</keyword>
<evidence type="ECO:0000313" key="14">
    <source>
        <dbReference type="EMBL" id="KAJ7358979.1"/>
    </source>
</evidence>
<keyword evidence="6 12" id="KW-0106">Calcium</keyword>
<feature type="domain" description="Cadherin" evidence="13">
    <location>
        <begin position="642"/>
        <end position="745"/>
    </location>
</feature>
<evidence type="ECO:0000256" key="1">
    <source>
        <dbReference type="ARBA" id="ARBA00004167"/>
    </source>
</evidence>
<proteinExistence type="predicted"/>
<comment type="caution">
    <text evidence="14">The sequence shown here is derived from an EMBL/GenBank/DDBJ whole genome shotgun (WGS) entry which is preliminary data.</text>
</comment>
<dbReference type="InterPro" id="IPR002126">
    <property type="entry name" value="Cadherin-like_dom"/>
</dbReference>
<organism evidence="14 15">
    <name type="scientific">Desmophyllum pertusum</name>
    <dbReference type="NCBI Taxonomy" id="174260"/>
    <lineage>
        <taxon>Eukaryota</taxon>
        <taxon>Metazoa</taxon>
        <taxon>Cnidaria</taxon>
        <taxon>Anthozoa</taxon>
        <taxon>Hexacorallia</taxon>
        <taxon>Scleractinia</taxon>
        <taxon>Caryophylliina</taxon>
        <taxon>Caryophylliidae</taxon>
        <taxon>Desmophyllum</taxon>
    </lineage>
</organism>
<dbReference type="GO" id="GO:0007156">
    <property type="term" value="P:homophilic cell adhesion via plasma membrane adhesion molecules"/>
    <property type="evidence" value="ECO:0007669"/>
    <property type="project" value="InterPro"/>
</dbReference>
<dbReference type="InterPro" id="IPR020894">
    <property type="entry name" value="Cadherin_CS"/>
</dbReference>
<dbReference type="Gene3D" id="2.60.40.60">
    <property type="entry name" value="Cadherins"/>
    <property type="match status" value="8"/>
</dbReference>
<feature type="domain" description="Cadherin" evidence="13">
    <location>
        <begin position="105"/>
        <end position="200"/>
    </location>
</feature>
<evidence type="ECO:0000259" key="13">
    <source>
        <dbReference type="PROSITE" id="PS50268"/>
    </source>
</evidence>
<dbReference type="FunFam" id="2.60.40.60:FF:000020">
    <property type="entry name" value="Dachsous cadherin-related 1b"/>
    <property type="match status" value="1"/>
</dbReference>
<dbReference type="Proteomes" id="UP001163046">
    <property type="component" value="Unassembled WGS sequence"/>
</dbReference>
<evidence type="ECO:0000256" key="4">
    <source>
        <dbReference type="ARBA" id="ARBA00022729"/>
    </source>
</evidence>
<dbReference type="SMART" id="SM00112">
    <property type="entry name" value="CA"/>
    <property type="match status" value="7"/>
</dbReference>
<feature type="domain" description="Cadherin" evidence="13">
    <location>
        <begin position="534"/>
        <end position="641"/>
    </location>
</feature>
<dbReference type="GO" id="GO:0005911">
    <property type="term" value="C:cell-cell junction"/>
    <property type="evidence" value="ECO:0007669"/>
    <property type="project" value="TreeGrafter"/>
</dbReference>